<comment type="subcellular location">
    <subcellularLocation>
        <location evidence="1">Membrane</location>
        <topology evidence="1">Multi-pass membrane protein</topology>
    </subcellularLocation>
</comment>
<dbReference type="InterPro" id="IPR036259">
    <property type="entry name" value="MFS_trans_sf"/>
</dbReference>
<dbReference type="Proteomes" id="UP000472260">
    <property type="component" value="Unassembled WGS sequence"/>
</dbReference>
<evidence type="ECO:0000256" key="6">
    <source>
        <dbReference type="SAM" id="Phobius"/>
    </source>
</evidence>
<name>A0A671QMB5_9TELE</name>
<feature type="transmembrane region" description="Helical" evidence="6">
    <location>
        <begin position="163"/>
        <end position="181"/>
    </location>
</feature>
<dbReference type="Gene3D" id="1.20.1250.20">
    <property type="entry name" value="MFS general substrate transporter like domains"/>
    <property type="match status" value="1"/>
</dbReference>
<sequence length="554" mass="60780">MTLLTEDQPCRFSAPDSPLASIEHYPVDSGPKEDYLDCMEPAVFGAVEPPKHSRGRLIMHGMVMFGREFCYAVEAAFVTPVLLSVGLPKHLYSLVWLISPVLGFILQPVIGSASDYCRSPWGRRRPYILLLGIMMLVGLTLFLNGDAVTSAILQDRNVKRTWAIVVVMFGVVLFDFAADFIDGPIKAYLFDVCSHRDKERGLHYHALLTGLGGACGYLIGAMDWGHSALGVVLGSEYQVIYFFSSLTWGIFLTMHLFSIPEKPLMKDHSSDSCPAASLLLEDPHHNGYGTVHKESPPLPEMRQRSFSALSEANAVTPSAKQPNSEVQKRMTLKSLLSAMISMPSHYRCLCVSHLLGWTAFLCNMLFFTDFMGQIVYKGNPYAEHNSTSYATYERGIEVGCWGLCINAVSSALYSYVQRLLLPYIGLKGLYFLGYFMFGLGTGLISLFPNIVATLTLCSVFGVMSSTLYTIPFNLISEYHKAEEEQRKLGSDEPALESRGTGMDCAALTCMVQLAQVIVGASLGALVNLAGSVIVVVLSASTVSLIGCLFIALFM</sequence>
<feature type="transmembrane region" description="Helical" evidence="6">
    <location>
        <begin position="532"/>
        <end position="553"/>
    </location>
</feature>
<evidence type="ECO:0000256" key="3">
    <source>
        <dbReference type="ARBA" id="ARBA00022692"/>
    </source>
</evidence>
<dbReference type="CDD" id="cd17313">
    <property type="entry name" value="MFS_SLC45_SUC"/>
    <property type="match status" value="1"/>
</dbReference>
<evidence type="ECO:0000256" key="2">
    <source>
        <dbReference type="ARBA" id="ARBA00022448"/>
    </source>
</evidence>
<dbReference type="AlphaFoldDB" id="A0A671QMB5"/>
<feature type="transmembrane region" description="Helical" evidence="6">
    <location>
        <begin position="93"/>
        <end position="114"/>
    </location>
</feature>
<keyword evidence="3 6" id="KW-0812">Transmembrane</keyword>
<dbReference type="PANTHER" id="PTHR19432">
    <property type="entry name" value="SUGAR TRANSPORTER"/>
    <property type="match status" value="1"/>
</dbReference>
<feature type="transmembrane region" description="Helical" evidence="6">
    <location>
        <begin position="428"/>
        <end position="444"/>
    </location>
</feature>
<feature type="transmembrane region" description="Helical" evidence="6">
    <location>
        <begin position="450"/>
        <end position="470"/>
    </location>
</feature>
<feature type="transmembrane region" description="Helical" evidence="6">
    <location>
        <begin position="396"/>
        <end position="416"/>
    </location>
</feature>
<dbReference type="Pfam" id="PF13347">
    <property type="entry name" value="MFS_2"/>
    <property type="match status" value="1"/>
</dbReference>
<dbReference type="SUPFAM" id="SSF103473">
    <property type="entry name" value="MFS general substrate transporter"/>
    <property type="match status" value="1"/>
</dbReference>
<keyword evidence="2" id="KW-0813">Transport</keyword>
<feature type="transmembrane region" description="Helical" evidence="6">
    <location>
        <begin position="126"/>
        <end position="143"/>
    </location>
</feature>
<keyword evidence="5 6" id="KW-0472">Membrane</keyword>
<evidence type="ECO:0000256" key="4">
    <source>
        <dbReference type="ARBA" id="ARBA00022989"/>
    </source>
</evidence>
<feature type="transmembrane region" description="Helical" evidence="6">
    <location>
        <begin position="239"/>
        <end position="259"/>
    </location>
</feature>
<feature type="transmembrane region" description="Helical" evidence="6">
    <location>
        <begin position="354"/>
        <end position="376"/>
    </location>
</feature>
<keyword evidence="4 6" id="KW-1133">Transmembrane helix</keyword>
<reference evidence="7" key="2">
    <citation type="submission" date="2025-09" db="UniProtKB">
        <authorList>
            <consortium name="Ensembl"/>
        </authorList>
    </citation>
    <scope>IDENTIFICATION</scope>
</reference>
<evidence type="ECO:0000256" key="1">
    <source>
        <dbReference type="ARBA" id="ARBA00004141"/>
    </source>
</evidence>
<organism evidence="7 8">
    <name type="scientific">Sinocyclocheilus anshuiensis</name>
    <dbReference type="NCBI Taxonomy" id="1608454"/>
    <lineage>
        <taxon>Eukaryota</taxon>
        <taxon>Metazoa</taxon>
        <taxon>Chordata</taxon>
        <taxon>Craniata</taxon>
        <taxon>Vertebrata</taxon>
        <taxon>Euteleostomi</taxon>
        <taxon>Actinopterygii</taxon>
        <taxon>Neopterygii</taxon>
        <taxon>Teleostei</taxon>
        <taxon>Ostariophysi</taxon>
        <taxon>Cypriniformes</taxon>
        <taxon>Cyprinidae</taxon>
        <taxon>Cyprininae</taxon>
        <taxon>Sinocyclocheilus</taxon>
    </lineage>
</organism>
<dbReference type="Ensembl" id="ENSSANT00000077631.1">
    <property type="protein sequence ID" value="ENSSANP00000073018.1"/>
    <property type="gene ID" value="ENSSANG00000036428.1"/>
</dbReference>
<feature type="transmembrane region" description="Helical" evidence="6">
    <location>
        <begin position="69"/>
        <end position="87"/>
    </location>
</feature>
<dbReference type="PANTHER" id="PTHR19432:SF34">
    <property type="entry name" value="MEMBRANE-ASSOCIATED TRANSPORTER PROTEIN"/>
    <property type="match status" value="1"/>
</dbReference>
<dbReference type="GO" id="GO:0016020">
    <property type="term" value="C:membrane"/>
    <property type="evidence" value="ECO:0007669"/>
    <property type="project" value="UniProtKB-SubCell"/>
</dbReference>
<reference evidence="7" key="1">
    <citation type="submission" date="2025-08" db="UniProtKB">
        <authorList>
            <consortium name="Ensembl"/>
        </authorList>
    </citation>
    <scope>IDENTIFICATION</scope>
</reference>
<proteinExistence type="predicted"/>
<feature type="transmembrane region" description="Helical" evidence="6">
    <location>
        <begin position="504"/>
        <end position="526"/>
    </location>
</feature>
<protein>
    <submittedName>
        <fullName evidence="7">Membrane-associated transporter protein-like</fullName>
    </submittedName>
</protein>
<dbReference type="OrthoDB" id="28755at2759"/>
<dbReference type="KEGG" id="sanh:107681104"/>
<keyword evidence="8" id="KW-1185">Reference proteome</keyword>
<evidence type="ECO:0000313" key="8">
    <source>
        <dbReference type="Proteomes" id="UP000472260"/>
    </source>
</evidence>
<gene>
    <name evidence="7" type="primary">slc45a2</name>
</gene>
<feature type="transmembrane region" description="Helical" evidence="6">
    <location>
        <begin position="202"/>
        <end position="219"/>
    </location>
</feature>
<dbReference type="GO" id="GO:0008506">
    <property type="term" value="F:sucrose:proton symporter activity"/>
    <property type="evidence" value="ECO:0007669"/>
    <property type="project" value="TreeGrafter"/>
</dbReference>
<accession>A0A671QMB5</accession>
<evidence type="ECO:0000313" key="7">
    <source>
        <dbReference type="Ensembl" id="ENSSANP00000073018.1"/>
    </source>
</evidence>
<evidence type="ECO:0000256" key="5">
    <source>
        <dbReference type="ARBA" id="ARBA00023136"/>
    </source>
</evidence>